<keyword evidence="1" id="KW-1133">Transmembrane helix</keyword>
<dbReference type="EMBL" id="CP136336">
    <property type="protein sequence ID" value="WOB09931.1"/>
    <property type="molecule type" value="Genomic_DNA"/>
</dbReference>
<dbReference type="PANTHER" id="PTHR22911:SF103">
    <property type="entry name" value="BLR2811 PROTEIN"/>
    <property type="match status" value="1"/>
</dbReference>
<dbReference type="PANTHER" id="PTHR22911">
    <property type="entry name" value="ACYL-MALONYL CONDENSING ENZYME-RELATED"/>
    <property type="match status" value="1"/>
</dbReference>
<keyword evidence="1" id="KW-0812">Transmembrane</keyword>
<dbReference type="Proteomes" id="UP001303946">
    <property type="component" value="Chromosome"/>
</dbReference>
<dbReference type="InterPro" id="IPR000620">
    <property type="entry name" value="EamA_dom"/>
</dbReference>
<accession>A0ABZ0CYA7</accession>
<protein>
    <submittedName>
        <fullName evidence="3">DMT family transporter</fullName>
    </submittedName>
</protein>
<dbReference type="RefSeq" id="WP_316702808.1">
    <property type="nucleotide sequence ID" value="NZ_CP136336.1"/>
</dbReference>
<feature type="transmembrane region" description="Helical" evidence="1">
    <location>
        <begin position="108"/>
        <end position="129"/>
    </location>
</feature>
<name>A0ABZ0CYA7_9BURK</name>
<keyword evidence="1" id="KW-0472">Membrane</keyword>
<dbReference type="InterPro" id="IPR037185">
    <property type="entry name" value="EmrE-like"/>
</dbReference>
<evidence type="ECO:0000259" key="2">
    <source>
        <dbReference type="Pfam" id="PF00892"/>
    </source>
</evidence>
<sequence length="321" mass="33826">MSAVAAHLPAVRHRPLAGIGLILVMGLWFVTLDTTAKYLGQVLPIIVGLFARYAVQALLMGGWLALRLLRGGSNLFRTAHPRFQLLRGTLLLATSALLFLGIRNMPVAEFTAVGMLSPVLVTVLAAIFLHEKVSPLRLALVAGGFAGALIVVRPGAGIFGWVALIPLTMALVYAGFQLLTRRLSNLEHPLTTHFYTGLVGALVVGAILAFQPASAWDAVRNAPPSIWALLMLVGVAGTVGHLCLILAVGMAPMATLMPFTFLQLGFASVAGYLVFNHVPDGWAFVGIAVVGVCGATSVWLNLRESAAAQRIAPADSALTPD</sequence>
<feature type="transmembrane region" description="Helical" evidence="1">
    <location>
        <begin position="12"/>
        <end position="30"/>
    </location>
</feature>
<feature type="domain" description="EamA" evidence="2">
    <location>
        <begin position="17"/>
        <end position="152"/>
    </location>
</feature>
<evidence type="ECO:0000313" key="4">
    <source>
        <dbReference type="Proteomes" id="UP001303946"/>
    </source>
</evidence>
<feature type="transmembrane region" description="Helical" evidence="1">
    <location>
        <begin position="225"/>
        <end position="249"/>
    </location>
</feature>
<feature type="transmembrane region" description="Helical" evidence="1">
    <location>
        <begin position="85"/>
        <end position="102"/>
    </location>
</feature>
<feature type="transmembrane region" description="Helical" evidence="1">
    <location>
        <begin position="256"/>
        <end position="275"/>
    </location>
</feature>
<feature type="transmembrane region" description="Helical" evidence="1">
    <location>
        <begin position="158"/>
        <end position="180"/>
    </location>
</feature>
<evidence type="ECO:0000256" key="1">
    <source>
        <dbReference type="SAM" id="Phobius"/>
    </source>
</evidence>
<feature type="transmembrane region" description="Helical" evidence="1">
    <location>
        <begin position="192"/>
        <end position="213"/>
    </location>
</feature>
<feature type="transmembrane region" description="Helical" evidence="1">
    <location>
        <begin position="136"/>
        <end position="152"/>
    </location>
</feature>
<dbReference type="Pfam" id="PF00892">
    <property type="entry name" value="EamA"/>
    <property type="match status" value="2"/>
</dbReference>
<gene>
    <name evidence="3" type="ORF">RXV79_07645</name>
</gene>
<feature type="transmembrane region" description="Helical" evidence="1">
    <location>
        <begin position="281"/>
        <end position="302"/>
    </location>
</feature>
<organism evidence="3 4">
    <name type="scientific">Piscinibacter gummiphilus</name>
    <dbReference type="NCBI Taxonomy" id="946333"/>
    <lineage>
        <taxon>Bacteria</taxon>
        <taxon>Pseudomonadati</taxon>
        <taxon>Pseudomonadota</taxon>
        <taxon>Betaproteobacteria</taxon>
        <taxon>Burkholderiales</taxon>
        <taxon>Sphaerotilaceae</taxon>
        <taxon>Piscinibacter</taxon>
    </lineage>
</organism>
<evidence type="ECO:0000313" key="3">
    <source>
        <dbReference type="EMBL" id="WOB09931.1"/>
    </source>
</evidence>
<dbReference type="SUPFAM" id="SSF103481">
    <property type="entry name" value="Multidrug resistance efflux transporter EmrE"/>
    <property type="match status" value="2"/>
</dbReference>
<keyword evidence="4" id="KW-1185">Reference proteome</keyword>
<feature type="domain" description="EamA" evidence="2">
    <location>
        <begin position="164"/>
        <end position="290"/>
    </location>
</feature>
<reference evidence="3 4" key="1">
    <citation type="submission" date="2023-10" db="EMBL/GenBank/DDBJ databases">
        <title>Bacteria for the degradation of biodegradable plastic PBAT(Polybutylene adipate terephthalate).</title>
        <authorList>
            <person name="Weon H.-Y."/>
            <person name="Yeon J."/>
        </authorList>
    </citation>
    <scope>NUCLEOTIDE SEQUENCE [LARGE SCALE GENOMIC DNA]</scope>
    <source>
        <strain evidence="3 4">SBD 7-3</strain>
    </source>
</reference>
<feature type="transmembrane region" description="Helical" evidence="1">
    <location>
        <begin position="42"/>
        <end position="64"/>
    </location>
</feature>
<proteinExistence type="predicted"/>